<name>S0P1C7_9ENTE</name>
<dbReference type="GO" id="GO:0047661">
    <property type="term" value="F:amino-acid racemase activity"/>
    <property type="evidence" value="ECO:0007669"/>
    <property type="project" value="InterPro"/>
</dbReference>
<dbReference type="Pfam" id="PF01177">
    <property type="entry name" value="Asp_Glu_race"/>
    <property type="match status" value="1"/>
</dbReference>
<comment type="caution">
    <text evidence="1">The sequence shown here is derived from an EMBL/GenBank/DDBJ whole genome shotgun (WGS) entry which is preliminary data.</text>
</comment>
<evidence type="ECO:0000313" key="1">
    <source>
        <dbReference type="EMBL" id="EOT83955.1"/>
    </source>
</evidence>
<dbReference type="EMBL" id="ASWO01000005">
    <property type="protein sequence ID" value="EOT83955.1"/>
    <property type="molecule type" value="Genomic_DNA"/>
</dbReference>
<proteinExistence type="predicted"/>
<gene>
    <name evidence="1" type="ORF">I573_01680</name>
</gene>
<dbReference type="AlphaFoldDB" id="S0P1C7"/>
<dbReference type="InterPro" id="IPR001920">
    <property type="entry name" value="Asp/Glu_race"/>
</dbReference>
<organism evidence="1 2">
    <name type="scientific">Enterococcus sulfureus ATCC 49903</name>
    <dbReference type="NCBI Taxonomy" id="1140003"/>
    <lineage>
        <taxon>Bacteria</taxon>
        <taxon>Bacillati</taxon>
        <taxon>Bacillota</taxon>
        <taxon>Bacilli</taxon>
        <taxon>Lactobacillales</taxon>
        <taxon>Enterococcaceae</taxon>
        <taxon>Enterococcus</taxon>
    </lineage>
</organism>
<keyword evidence="2" id="KW-1185">Reference proteome</keyword>
<dbReference type="InterPro" id="IPR015942">
    <property type="entry name" value="Asp/Glu/hydantoin_racemase"/>
</dbReference>
<sequence length="223" mass="24972">MKLAILGGTKIDTMMGCHLFETQLSCQTSAFPVSHSPQEQTRFQTSSLEVKQNTILNLLFQAKEEGCQAVVVYCNSLSASLSFARLEKEVQLPIITPFAAYQKLKNRKIGILAANAQGAAGIEKEIIQHNPNATVYSMTNLDWVEAVEAKKSPEWILHYTGLLASIDFFEQVDVECILIGCTHFPYFLSVYQANTTLLCINPDDYLLEKIRTLSFKGEKGERR</sequence>
<dbReference type="Proteomes" id="UP000015961">
    <property type="component" value="Unassembled WGS sequence"/>
</dbReference>
<dbReference type="OrthoDB" id="9801055at2"/>
<dbReference type="eggNOG" id="COG0796">
    <property type="taxonomic scope" value="Bacteria"/>
</dbReference>
<dbReference type="RefSeq" id="WP_016185450.1">
    <property type="nucleotide sequence ID" value="NZ_ASWO01000005.1"/>
</dbReference>
<dbReference type="Gene3D" id="3.40.50.1860">
    <property type="match status" value="2"/>
</dbReference>
<protein>
    <submittedName>
        <fullName evidence="1">Uncharacterized protein</fullName>
    </submittedName>
</protein>
<reference evidence="1 2" key="1">
    <citation type="submission" date="2013-03" db="EMBL/GenBank/DDBJ databases">
        <title>The Genome Sequence of Enterococcus sulfureus ATCC_49903 (PacBio/Illumina hybrid assembly).</title>
        <authorList>
            <consortium name="The Broad Institute Genomics Platform"/>
            <consortium name="The Broad Institute Genome Sequencing Center for Infectious Disease"/>
            <person name="Earl A."/>
            <person name="Russ C."/>
            <person name="Gilmore M."/>
            <person name="Surin D."/>
            <person name="Walker B."/>
            <person name="Young S."/>
            <person name="Zeng Q."/>
            <person name="Gargeya S."/>
            <person name="Fitzgerald M."/>
            <person name="Haas B."/>
            <person name="Abouelleil A."/>
            <person name="Allen A.W."/>
            <person name="Alvarado L."/>
            <person name="Arachchi H.M."/>
            <person name="Berlin A.M."/>
            <person name="Chapman S.B."/>
            <person name="Gainer-Dewar J."/>
            <person name="Goldberg J."/>
            <person name="Griggs A."/>
            <person name="Gujja S."/>
            <person name="Hansen M."/>
            <person name="Howarth C."/>
            <person name="Imamovic A."/>
            <person name="Ireland A."/>
            <person name="Larimer J."/>
            <person name="McCowan C."/>
            <person name="Murphy C."/>
            <person name="Pearson M."/>
            <person name="Poon T.W."/>
            <person name="Priest M."/>
            <person name="Roberts A."/>
            <person name="Saif S."/>
            <person name="Shea T."/>
            <person name="Sisk P."/>
            <person name="Sykes S."/>
            <person name="Wortman J."/>
            <person name="Nusbaum C."/>
            <person name="Birren B."/>
        </authorList>
    </citation>
    <scope>NUCLEOTIDE SEQUENCE [LARGE SCALE GENOMIC DNA]</scope>
    <source>
        <strain evidence="1 2">ATCC 49903</strain>
    </source>
</reference>
<dbReference type="PATRIC" id="fig|1140003.3.peg.955"/>
<dbReference type="SUPFAM" id="SSF53681">
    <property type="entry name" value="Aspartate/glutamate racemase"/>
    <property type="match status" value="1"/>
</dbReference>
<accession>S0P1C7</accession>
<dbReference type="STRING" id="1140003.OMY_00998"/>
<evidence type="ECO:0000313" key="2">
    <source>
        <dbReference type="Proteomes" id="UP000015961"/>
    </source>
</evidence>